<dbReference type="AlphaFoldDB" id="A0A8S9V0E3"/>
<protein>
    <submittedName>
        <fullName evidence="1">Uncharacterized protein</fullName>
    </submittedName>
</protein>
<gene>
    <name evidence="1" type="ORF">GN958_ATG03883</name>
</gene>
<reference evidence="1" key="1">
    <citation type="submission" date="2020-03" db="EMBL/GenBank/DDBJ databases">
        <title>Hybrid Assembly of Korean Phytophthora infestans isolates.</title>
        <authorList>
            <person name="Prokchorchik M."/>
            <person name="Lee Y."/>
            <person name="Seo J."/>
            <person name="Cho J.-H."/>
            <person name="Park Y.-E."/>
            <person name="Jang D.-C."/>
            <person name="Im J.-S."/>
            <person name="Choi J.-G."/>
            <person name="Park H.-J."/>
            <person name="Lee G.-B."/>
            <person name="Lee Y.-G."/>
            <person name="Hong S.-Y."/>
            <person name="Cho K."/>
            <person name="Sohn K.H."/>
        </authorList>
    </citation>
    <scope>NUCLEOTIDE SEQUENCE</scope>
    <source>
        <strain evidence="1">KR_2_A2</strain>
    </source>
</reference>
<evidence type="ECO:0000313" key="1">
    <source>
        <dbReference type="EMBL" id="KAF4146896.1"/>
    </source>
</evidence>
<feature type="non-terminal residue" evidence="1">
    <location>
        <position position="1"/>
    </location>
</feature>
<proteinExistence type="predicted"/>
<dbReference type="Proteomes" id="UP000704712">
    <property type="component" value="Unassembled WGS sequence"/>
</dbReference>
<sequence length="117" mass="13595">TLHRKEYRCKEKLTSERWKEAQTALKSVRIRSIGPPQAAKTKATTSNRLRQEGVPESQFMLETEAKVAAAKHRILSEKFAATVALMNLIMRRRKLPLRAKLALHLKMRQMRLESVDW</sequence>
<evidence type="ECO:0000313" key="2">
    <source>
        <dbReference type="Proteomes" id="UP000704712"/>
    </source>
</evidence>
<accession>A0A8S9V0E3</accession>
<organism evidence="1 2">
    <name type="scientific">Phytophthora infestans</name>
    <name type="common">Potato late blight agent</name>
    <name type="synonym">Botrytis infestans</name>
    <dbReference type="NCBI Taxonomy" id="4787"/>
    <lineage>
        <taxon>Eukaryota</taxon>
        <taxon>Sar</taxon>
        <taxon>Stramenopiles</taxon>
        <taxon>Oomycota</taxon>
        <taxon>Peronosporomycetes</taxon>
        <taxon>Peronosporales</taxon>
        <taxon>Peronosporaceae</taxon>
        <taxon>Phytophthora</taxon>
    </lineage>
</organism>
<dbReference type="EMBL" id="JAACNO010000542">
    <property type="protein sequence ID" value="KAF4146896.1"/>
    <property type="molecule type" value="Genomic_DNA"/>
</dbReference>
<name>A0A8S9V0E3_PHYIN</name>
<comment type="caution">
    <text evidence="1">The sequence shown here is derived from an EMBL/GenBank/DDBJ whole genome shotgun (WGS) entry which is preliminary data.</text>
</comment>